<name>A0ABV6H9B2_9ACTN</name>
<reference evidence="3 4" key="1">
    <citation type="submission" date="2024-09" db="EMBL/GenBank/DDBJ databases">
        <authorList>
            <person name="Sun Q."/>
            <person name="Mori K."/>
        </authorList>
    </citation>
    <scope>NUCLEOTIDE SEQUENCE [LARGE SCALE GENOMIC DNA]</scope>
    <source>
        <strain evidence="3 4">CCM 7957</strain>
    </source>
</reference>
<sequence length="561" mass="62248">MRSRESTREHVTVPWCDIPQPVPSPWVFADLAPLGLVDPDPLLSEADQVNGQLDLLVKIAHGESFLAYRRLRAVWDIVELVLLETGEELVRSQEYDLLDPYRQSAARVATALGISRIASEQLVARADAAFSRLPTLMAQLRDGQITPMMFDTAARRTEFVSSEHIEEVDYTVAEAIAGAGALSRVRTENIVDRVIHQIDPDAARYRREQAERRKNVQVKPLEDGLASILVIASAEDAALAMGAVDALVDACCDRDPRSKRALRAAAAIARLRGVPFTCACDRDDCTATLTDEGLSSQQAKIVLYAICDSRTLAGGDEPGYLDGHGVISADHVRDLAQREETTVRPLDLADLSPEPVDDTVRDSSTEIARTSLPSDPYRPTAATAAIARFLFGTCTTVGCTRPAWRCDLDHVEEFNQLCPEQGGPTCVCNLNPKCRWHHLLKTHGRTKIVDGSVGAEAGWRVESWWLDDQFVDENGDYWTSTTTPEGYTVSQKALNQWLFPGLRRLRCRHLADGARTSTPSTERGPVRARTRTEAKHAWRKARRARNRRLDEYDAVHNPPPF</sequence>
<dbReference type="EMBL" id="JBHLWV010000020">
    <property type="protein sequence ID" value="MFC0315467.1"/>
    <property type="molecule type" value="Genomic_DNA"/>
</dbReference>
<dbReference type="Pfam" id="PF02720">
    <property type="entry name" value="DUF222"/>
    <property type="match status" value="1"/>
</dbReference>
<feature type="region of interest" description="Disordered" evidence="1">
    <location>
        <begin position="513"/>
        <end position="534"/>
    </location>
</feature>
<dbReference type="RefSeq" id="WP_382364185.1">
    <property type="nucleotide sequence ID" value="NZ_JBHLWV010000020.1"/>
</dbReference>
<organism evidence="3 4">
    <name type="scientific">Gordonia phosphorivorans</name>
    <dbReference type="NCBI Taxonomy" id="1056982"/>
    <lineage>
        <taxon>Bacteria</taxon>
        <taxon>Bacillati</taxon>
        <taxon>Actinomycetota</taxon>
        <taxon>Actinomycetes</taxon>
        <taxon>Mycobacteriales</taxon>
        <taxon>Gordoniaceae</taxon>
        <taxon>Gordonia</taxon>
    </lineage>
</organism>
<evidence type="ECO:0000313" key="4">
    <source>
        <dbReference type="Proteomes" id="UP001589783"/>
    </source>
</evidence>
<comment type="caution">
    <text evidence="3">The sequence shown here is derived from an EMBL/GenBank/DDBJ whole genome shotgun (WGS) entry which is preliminary data.</text>
</comment>
<evidence type="ECO:0000259" key="2">
    <source>
        <dbReference type="Pfam" id="PF02720"/>
    </source>
</evidence>
<proteinExistence type="predicted"/>
<keyword evidence="4" id="KW-1185">Reference proteome</keyword>
<protein>
    <submittedName>
        <fullName evidence="3">DUF222 domain-containing protein</fullName>
    </submittedName>
</protein>
<dbReference type="InterPro" id="IPR003870">
    <property type="entry name" value="DUF222"/>
</dbReference>
<accession>A0ABV6H9B2</accession>
<feature type="domain" description="DUF222" evidence="2">
    <location>
        <begin position="85"/>
        <end position="338"/>
    </location>
</feature>
<gene>
    <name evidence="3" type="ORF">ACFFJD_11470</name>
</gene>
<evidence type="ECO:0000256" key="1">
    <source>
        <dbReference type="SAM" id="MobiDB-lite"/>
    </source>
</evidence>
<dbReference type="Proteomes" id="UP001589783">
    <property type="component" value="Unassembled WGS sequence"/>
</dbReference>
<evidence type="ECO:0000313" key="3">
    <source>
        <dbReference type="EMBL" id="MFC0315467.1"/>
    </source>
</evidence>